<name>A0A6V7JTI5_9HYME</name>
<gene>
    <name evidence="1" type="ORF">BBRV_LOCUS60176</name>
</gene>
<protein>
    <submittedName>
        <fullName evidence="1">Uncharacterized protein</fullName>
    </submittedName>
</protein>
<dbReference type="EMBL" id="CADCXW020000021">
    <property type="protein sequence ID" value="CAD1554788.1"/>
    <property type="molecule type" value="Genomic_DNA"/>
</dbReference>
<sequence length="163" mass="17967">MKNINGECGDEGLNDNFSKEFEMARPVHCDQYTNTMKIASPDVERAQEEDDSNSDLSCSLEPLMCNENLLLTGSSNNTSDICEQISDDKNVDQLPSAPAGDSMEQKLRAWASRNLPTLSLSVITDLLATIRSEGYSSLPQTAQGLLKTVHKQDIDMLVKKIVK</sequence>
<dbReference type="AlphaFoldDB" id="A0A6V7JTI5"/>
<accession>A0A6V7JTI5</accession>
<organism evidence="1">
    <name type="scientific">Bracon brevicornis</name>
    <dbReference type="NCBI Taxonomy" id="1563983"/>
    <lineage>
        <taxon>Eukaryota</taxon>
        <taxon>Metazoa</taxon>
        <taxon>Ecdysozoa</taxon>
        <taxon>Arthropoda</taxon>
        <taxon>Hexapoda</taxon>
        <taxon>Insecta</taxon>
        <taxon>Pterygota</taxon>
        <taxon>Neoptera</taxon>
        <taxon>Endopterygota</taxon>
        <taxon>Hymenoptera</taxon>
        <taxon>Apocrita</taxon>
        <taxon>Ichneumonoidea</taxon>
        <taxon>Braconidae</taxon>
        <taxon>Braconinae</taxon>
        <taxon>Bracon</taxon>
    </lineage>
</organism>
<evidence type="ECO:0000313" key="1">
    <source>
        <dbReference type="EMBL" id="CAD1554788.1"/>
    </source>
</evidence>
<reference evidence="1" key="1">
    <citation type="submission" date="2020-07" db="EMBL/GenBank/DDBJ databases">
        <authorList>
            <person name="Ferguson B K."/>
        </authorList>
    </citation>
    <scope>NUCLEOTIDE SEQUENCE</scope>
    <source>
        <strain evidence="1">L06</strain>
    </source>
</reference>
<proteinExistence type="predicted"/>